<sequence length="2269" mass="253520">MNTLPWTCDQYEAVVNALDLAISKFDQNKKEKIALWITGFVQSHDCKKATVSESIKVYYRSFIDNINFNVLTSAFPGEDLGSAIDVFTSFQLTQYIITSNAFSSIESASSVLQLLETKNITFLHDFITNLPDSNYDVQILSSLLTIILTKAQSAQDPLCTPSLKALFQGKSSYIFKGINYVILDNLVLKDCSDYQIIFQGIDTVYDDLPSEIQQAVDEHREKFLNIESSKSGSACTYGTTSSQWLLQNIGKSINYFSYSLLITFNKNFDGYTSLEYLNLNQTIDLIIHSKLLTSESTADSETQMSALITSLKSKGYNNLKLFMMQLSIVLKQINIKVIVSVKIRYQFLQGIWGIMEEHFSQFTTNDWNLWYNEYLITVLPSITIKQLSVLSNNVVDDCSNMQTIVGGFDSGFGYMNEDSKSDVANWIIGFLRNDSSKCLTSGGDSLNLNFKQFKVKVSYEVIKELNPSIVLIDSLGDLSPSQIGEAVVTEQGALSNVSYIEVVFEVLTTGSDAIANLGAFWDNFVIQYEKEKRRQLLIPKRRRRRSLFQVEEFTEEVKYKMLELTVDEIQPKFTTFTAVDFQLWFEKRLSIVTTVMNSKILAEFPLSADCDSYKSFVHALSKTYDETVPNSRQAVSDFLINFLKNGKKCSDTQDSTVSYIETSFGNYSVDMTYEELIIYYPDFNPYEEGVFKLLTENQIGDFMVVGNMYTSYDNTVKVVNHLQTLSLESVDKTFAQFTATAKKKNIEISVNVGSYMLEFYFKFLEKNNKIASLTHEEIKQMFQIRIFILIKFITVQNLQLFVISDCSTLEVIVSQLDTGFSSMSEGTKKDIAKWILGLLQGPTLKGCASSTTTSTQLVETIFKSFFTLLTIKEVVQIKPDFDVLSIISSTSVSQKVEIVTTGSVLQSLNTTMTVLYSLYGSDNVVSSDDLYTFLDEFNAAYGSLTVKHMTSEVKQEAMSFLFTSLISNMNSFTSEQISQFGVKFQYFITGITVETIEEIPLTMNCDTYKSIFSALSGFLNQFSEDISKAIFNMIIKYLQAQYNGKSDVCGSLYTSSLTYVQNIFFDFLEYATIYELNLYYSKFNVYDVVTKLSGKQLGNLLINTTAISDEFKAIQILVEVKKRDIVEVSSFMDECISVTKEKNIETLPNANIEKAIYTAVWDTISTAVKSGGESVSWFGNAVQLIIKSVSPTDIAELEFSDCDSQKTIVGSYGKSFNKLDDEQKKAVYGGIKKFNMDIKNTKGSACGTESGSSSDWLKEYVGAFVELGKVKEFEEANDNFNTSASLGALTGTQVATYAIESGALKSKEEVIHIYENIDTTQKCKDFLVQLNEAAPNDLKTSPYVDIIVSSTFEIISSELKTFTQENWTVWTQDILANVLFAVKAKELDLLPIPFTCESYHEVVKGFNKAYDDMDKDTKIEVYNKCMKNQLDKTTAVNGVKCGQQTQKTQDWLDANFGKFAEFSNFTLFKEYNVNFKGVEVIETLSPSQLGEVAVDSIEKEEVACQVASKVQNFAVQDAYSFLDSFSASFKSLKAKFTSKQISSKFLASSISAIKLDFSKYTASDWEDLMSVKLQPFLFSMDADTLKTMLDNTDCNGYNVVVKYLDSEFDNFSPETQQSLYGVLLPFLKNHLSSSGACPVNGEASSVTASRLFGKFKVFVSYVDLNILMPNFDGLQAIDSLSPVQKASLAMSGDILTDATKATTLANSLSTLSFDGLDMFLSSFQAIAVEKEMNSLSNPTIRGSLFNTIYGTVSKQFSSFTNEQWSNYWNFKLNLFLPSITETQIAAIPENINCNAFKSIISGLSKHYKELSAPVQKATCEKAKSYLKANSPASGPKCPSSSGGSGFWFEENFALFGEYITIQEITDIFPGFSVTDSIPYLTADQLGTYCANGEVLSDMEKIKKVMGGITSNTIEEFMMSFNAGLAANSITEISNAPLKKFLMGEILCKLGSKFSSFAPKDYSTWFSENLKYFTSSMDAKALGFIPSDIGCDSLAAIMKPLIALKNPENPEAIYSFVQSVLKNQLTSTAACTGDMTSKEWVEKYFGGFFIVGKWQDIVSLSPHFDVTSAAQYMSQVQLAEASASTSIISNSTALTTLLFSFSGSLEDFYGYMDTLQTYFIKNPSLLSNTKVRDSLLMFVAQYVFANMDTFDIDLTTNWMNKINFLLPGINATMLELVPGTISCEQYQAIVSALNGVYQSLSISKRTEVAAFQKKFLKAKHDADNTCTDNNVLEYLRKNIGYFCKQFNAEDIALFNNDIDAVSLTNFCSLS</sequence>
<comment type="caution">
    <text evidence="1">The sequence shown here is derived from an EMBL/GenBank/DDBJ whole genome shotgun (WGS) entry which is preliminary data.</text>
</comment>
<gene>
    <name evidence="1" type="ORF">GDO81_027359</name>
</gene>
<evidence type="ECO:0000313" key="1">
    <source>
        <dbReference type="EMBL" id="KAG8547833.1"/>
    </source>
</evidence>
<organism evidence="1 2">
    <name type="scientific">Engystomops pustulosus</name>
    <name type="common">Tungara frog</name>
    <name type="synonym">Physalaemus pustulosus</name>
    <dbReference type="NCBI Taxonomy" id="76066"/>
    <lineage>
        <taxon>Eukaryota</taxon>
        <taxon>Metazoa</taxon>
        <taxon>Chordata</taxon>
        <taxon>Craniata</taxon>
        <taxon>Vertebrata</taxon>
        <taxon>Euteleostomi</taxon>
        <taxon>Amphibia</taxon>
        <taxon>Batrachia</taxon>
        <taxon>Anura</taxon>
        <taxon>Neobatrachia</taxon>
        <taxon>Hyloidea</taxon>
        <taxon>Leptodactylidae</taxon>
        <taxon>Leiuperinae</taxon>
        <taxon>Engystomops</taxon>
    </lineage>
</organism>
<keyword evidence="2" id="KW-1185">Reference proteome</keyword>
<dbReference type="EMBL" id="WNYA01000596">
    <property type="protein sequence ID" value="KAG8547833.1"/>
    <property type="molecule type" value="Genomic_DNA"/>
</dbReference>
<dbReference type="Proteomes" id="UP000824782">
    <property type="component" value="Unassembled WGS sequence"/>
</dbReference>
<reference evidence="1" key="1">
    <citation type="thesis" date="2020" institute="ProQuest LLC" country="789 East Eisenhower Parkway, Ann Arbor, MI, USA">
        <title>Comparative Genomics and Chromosome Evolution.</title>
        <authorList>
            <person name="Mudd A.B."/>
        </authorList>
    </citation>
    <scope>NUCLEOTIDE SEQUENCE</scope>
    <source>
        <strain evidence="1">237g6f4</strain>
        <tissue evidence="1">Blood</tissue>
    </source>
</reference>
<proteinExistence type="predicted"/>
<accession>A0AAV6ZHW1</accession>
<protein>
    <submittedName>
        <fullName evidence="1">Uncharacterized protein</fullName>
    </submittedName>
</protein>
<name>A0AAV6ZHW1_ENGPU</name>
<evidence type="ECO:0000313" key="2">
    <source>
        <dbReference type="Proteomes" id="UP000824782"/>
    </source>
</evidence>